<sequence length="83" mass="9315">MELTYESQFDVFLFHRSASAAERQNGCGPASRYEPIGDDLEEPGAKDGGHLKGVTKSRATTHPPGSRHNPRSETQRKYDYIYT</sequence>
<organism evidence="2 3">
    <name type="scientific">Dreissena polymorpha</name>
    <name type="common">Zebra mussel</name>
    <name type="synonym">Mytilus polymorpha</name>
    <dbReference type="NCBI Taxonomy" id="45954"/>
    <lineage>
        <taxon>Eukaryota</taxon>
        <taxon>Metazoa</taxon>
        <taxon>Spiralia</taxon>
        <taxon>Lophotrochozoa</taxon>
        <taxon>Mollusca</taxon>
        <taxon>Bivalvia</taxon>
        <taxon>Autobranchia</taxon>
        <taxon>Heteroconchia</taxon>
        <taxon>Euheterodonta</taxon>
        <taxon>Imparidentia</taxon>
        <taxon>Neoheterodontei</taxon>
        <taxon>Myida</taxon>
        <taxon>Dreissenoidea</taxon>
        <taxon>Dreissenidae</taxon>
        <taxon>Dreissena</taxon>
    </lineage>
</organism>
<gene>
    <name evidence="2" type="ORF">DPMN_081129</name>
</gene>
<dbReference type="AlphaFoldDB" id="A0A9D3Y825"/>
<proteinExistence type="predicted"/>
<protein>
    <submittedName>
        <fullName evidence="2">Uncharacterized protein</fullName>
    </submittedName>
</protein>
<evidence type="ECO:0000256" key="1">
    <source>
        <dbReference type="SAM" id="MobiDB-lite"/>
    </source>
</evidence>
<reference evidence="2" key="2">
    <citation type="submission" date="2020-11" db="EMBL/GenBank/DDBJ databases">
        <authorList>
            <person name="McCartney M.A."/>
            <person name="Auch B."/>
            <person name="Kono T."/>
            <person name="Mallez S."/>
            <person name="Becker A."/>
            <person name="Gohl D.M."/>
            <person name="Silverstein K.A.T."/>
            <person name="Koren S."/>
            <person name="Bechman K.B."/>
            <person name="Herman A."/>
            <person name="Abrahante J.E."/>
            <person name="Garbe J."/>
        </authorList>
    </citation>
    <scope>NUCLEOTIDE SEQUENCE</scope>
    <source>
        <strain evidence="2">Duluth1</strain>
        <tissue evidence="2">Whole animal</tissue>
    </source>
</reference>
<reference evidence="2" key="1">
    <citation type="journal article" date="2019" name="bioRxiv">
        <title>The Genome of the Zebra Mussel, Dreissena polymorpha: A Resource for Invasive Species Research.</title>
        <authorList>
            <person name="McCartney M.A."/>
            <person name="Auch B."/>
            <person name="Kono T."/>
            <person name="Mallez S."/>
            <person name="Zhang Y."/>
            <person name="Obille A."/>
            <person name="Becker A."/>
            <person name="Abrahante J.E."/>
            <person name="Garbe J."/>
            <person name="Badalamenti J.P."/>
            <person name="Herman A."/>
            <person name="Mangelson H."/>
            <person name="Liachko I."/>
            <person name="Sullivan S."/>
            <person name="Sone E.D."/>
            <person name="Koren S."/>
            <person name="Silverstein K.A.T."/>
            <person name="Beckman K.B."/>
            <person name="Gohl D.M."/>
        </authorList>
    </citation>
    <scope>NUCLEOTIDE SEQUENCE</scope>
    <source>
        <strain evidence="2">Duluth1</strain>
        <tissue evidence="2">Whole animal</tissue>
    </source>
</reference>
<dbReference type="Proteomes" id="UP000828390">
    <property type="component" value="Unassembled WGS sequence"/>
</dbReference>
<evidence type="ECO:0000313" key="3">
    <source>
        <dbReference type="Proteomes" id="UP000828390"/>
    </source>
</evidence>
<comment type="caution">
    <text evidence="2">The sequence shown here is derived from an EMBL/GenBank/DDBJ whole genome shotgun (WGS) entry which is preliminary data.</text>
</comment>
<accession>A0A9D3Y825</accession>
<feature type="region of interest" description="Disordered" evidence="1">
    <location>
        <begin position="20"/>
        <end position="83"/>
    </location>
</feature>
<name>A0A9D3Y825_DREPO</name>
<dbReference type="EMBL" id="JAIWYP010000016">
    <property type="protein sequence ID" value="KAH3693689.1"/>
    <property type="molecule type" value="Genomic_DNA"/>
</dbReference>
<evidence type="ECO:0000313" key="2">
    <source>
        <dbReference type="EMBL" id="KAH3693689.1"/>
    </source>
</evidence>
<feature type="compositionally biased region" description="Basic and acidic residues" evidence="1">
    <location>
        <begin position="70"/>
        <end position="83"/>
    </location>
</feature>
<keyword evidence="3" id="KW-1185">Reference proteome</keyword>